<evidence type="ECO:0000256" key="9">
    <source>
        <dbReference type="ARBA" id="ARBA00023143"/>
    </source>
</evidence>
<protein>
    <recommendedName>
        <fullName evidence="4">Flagellar motor switch protein FliG</fullName>
    </recommendedName>
</protein>
<dbReference type="Gene3D" id="1.20.5.2020">
    <property type="match status" value="1"/>
</dbReference>
<dbReference type="GeneID" id="82321316"/>
<keyword evidence="7" id="KW-0283">Flagellar rotation</keyword>
<evidence type="ECO:0000256" key="5">
    <source>
        <dbReference type="ARBA" id="ARBA00022475"/>
    </source>
</evidence>
<evidence type="ECO:0000256" key="1">
    <source>
        <dbReference type="ARBA" id="ARBA00004117"/>
    </source>
</evidence>
<dbReference type="NCBIfam" id="TIGR00207">
    <property type="entry name" value="fliG"/>
    <property type="match status" value="1"/>
</dbReference>
<dbReference type="InterPro" id="IPR028263">
    <property type="entry name" value="FliG_N"/>
</dbReference>
<dbReference type="AlphaFoldDB" id="A0A4V6YSG2"/>
<keyword evidence="9" id="KW-0975">Bacterial flagellum</keyword>
<dbReference type="InterPro" id="IPR000090">
    <property type="entry name" value="Flg_Motor_Flig"/>
</dbReference>
<evidence type="ECO:0000259" key="12">
    <source>
        <dbReference type="Pfam" id="PF14842"/>
    </source>
</evidence>
<keyword evidence="6" id="KW-0145">Chemotaxis</keyword>
<dbReference type="RefSeq" id="WP_034361601.1">
    <property type="nucleotide sequence ID" value="NZ_CAJUDB010000002.1"/>
</dbReference>
<comment type="caution">
    <text evidence="13">The sequence shown here is derived from an EMBL/GenBank/DDBJ whole genome shotgun (WGS) entry which is preliminary data.</text>
</comment>
<dbReference type="Proteomes" id="UP000029707">
    <property type="component" value="Unassembled WGS sequence"/>
</dbReference>
<dbReference type="Gene3D" id="1.10.220.30">
    <property type="match status" value="3"/>
</dbReference>
<dbReference type="Pfam" id="PF14842">
    <property type="entry name" value="FliG_N"/>
    <property type="match status" value="1"/>
</dbReference>
<dbReference type="OrthoDB" id="9780302at2"/>
<dbReference type="Pfam" id="PF01706">
    <property type="entry name" value="FliG_C"/>
    <property type="match status" value="1"/>
</dbReference>
<accession>A0A4V6YSG2</accession>
<organism evidence="13 14">
    <name type="scientific">Helicobacter japonicus</name>
    <dbReference type="NCBI Taxonomy" id="425400"/>
    <lineage>
        <taxon>Bacteria</taxon>
        <taxon>Pseudomonadati</taxon>
        <taxon>Campylobacterota</taxon>
        <taxon>Epsilonproteobacteria</taxon>
        <taxon>Campylobacterales</taxon>
        <taxon>Helicobacteraceae</taxon>
        <taxon>Helicobacter</taxon>
    </lineage>
</organism>
<evidence type="ECO:0000256" key="8">
    <source>
        <dbReference type="ARBA" id="ARBA00023136"/>
    </source>
</evidence>
<dbReference type="GO" id="GO:0071973">
    <property type="term" value="P:bacterial-type flagellum-dependent cell motility"/>
    <property type="evidence" value="ECO:0007669"/>
    <property type="project" value="InterPro"/>
</dbReference>
<keyword evidence="5" id="KW-1003">Cell membrane</keyword>
<dbReference type="PIRSF" id="PIRSF003161">
    <property type="entry name" value="FliG"/>
    <property type="match status" value="1"/>
</dbReference>
<dbReference type="GO" id="GO:0009425">
    <property type="term" value="C:bacterial-type flagellum basal body"/>
    <property type="evidence" value="ECO:0007669"/>
    <property type="project" value="UniProtKB-SubCell"/>
</dbReference>
<feature type="domain" description="Flagellar motor switch protein FliG N-terminal" evidence="12">
    <location>
        <begin position="15"/>
        <end position="116"/>
    </location>
</feature>
<proteinExistence type="inferred from homology"/>
<feature type="domain" description="Flagellar motor switch protein FliG middle" evidence="11">
    <location>
        <begin position="127"/>
        <end position="200"/>
    </location>
</feature>
<keyword evidence="13" id="KW-0282">Flagellum</keyword>
<reference evidence="13 14" key="1">
    <citation type="journal article" date="2014" name="Genome Announc.">
        <title>Draft genome sequences of eight enterohepatic helicobacter species isolated from both laboratory and wild rodents.</title>
        <authorList>
            <person name="Sheh A."/>
            <person name="Shen Z."/>
            <person name="Fox J.G."/>
        </authorList>
    </citation>
    <scope>NUCLEOTIDE SEQUENCE [LARGE SCALE GENOMIC DNA]</scope>
    <source>
        <strain evidence="13 14">MIT 01-6451</strain>
    </source>
</reference>
<evidence type="ECO:0000313" key="13">
    <source>
        <dbReference type="EMBL" id="TLE02283.1"/>
    </source>
</evidence>
<comment type="similarity">
    <text evidence="3">Belongs to the FliG family.</text>
</comment>
<evidence type="ECO:0000256" key="6">
    <source>
        <dbReference type="ARBA" id="ARBA00022500"/>
    </source>
</evidence>
<dbReference type="InterPro" id="IPR032779">
    <property type="entry name" value="FliG_M"/>
</dbReference>
<evidence type="ECO:0000313" key="14">
    <source>
        <dbReference type="Proteomes" id="UP000029707"/>
    </source>
</evidence>
<comment type="subcellular location">
    <subcellularLocation>
        <location evidence="1">Bacterial flagellum basal body</location>
    </subcellularLocation>
    <subcellularLocation>
        <location evidence="2">Cell membrane</location>
        <topology evidence="2">Peripheral membrane protein</topology>
        <orientation evidence="2">Cytoplasmic side</orientation>
    </subcellularLocation>
</comment>
<dbReference type="InterPro" id="IPR023087">
    <property type="entry name" value="Flg_Motor_Flig_C"/>
</dbReference>
<dbReference type="GO" id="GO:0006935">
    <property type="term" value="P:chemotaxis"/>
    <property type="evidence" value="ECO:0007669"/>
    <property type="project" value="UniProtKB-KW"/>
</dbReference>
<evidence type="ECO:0000259" key="10">
    <source>
        <dbReference type="Pfam" id="PF01706"/>
    </source>
</evidence>
<gene>
    <name evidence="13" type="primary">fliG</name>
    <name evidence="13" type="ORF">LS65_003905</name>
</gene>
<dbReference type="PANTHER" id="PTHR30534:SF0">
    <property type="entry name" value="FLAGELLAR MOTOR SWITCH PROTEIN FLIG"/>
    <property type="match status" value="1"/>
</dbReference>
<evidence type="ECO:0000256" key="3">
    <source>
        <dbReference type="ARBA" id="ARBA00010299"/>
    </source>
</evidence>
<dbReference type="SUPFAM" id="SSF48029">
    <property type="entry name" value="FliG"/>
    <property type="match status" value="2"/>
</dbReference>
<keyword evidence="13" id="KW-0966">Cell projection</keyword>
<dbReference type="PRINTS" id="PR00954">
    <property type="entry name" value="FLGMOTORFLIG"/>
</dbReference>
<dbReference type="EMBL" id="JRMQ02000003">
    <property type="protein sequence ID" value="TLE02283.1"/>
    <property type="molecule type" value="Genomic_DNA"/>
</dbReference>
<evidence type="ECO:0000256" key="7">
    <source>
        <dbReference type="ARBA" id="ARBA00022779"/>
    </source>
</evidence>
<keyword evidence="13" id="KW-0969">Cilium</keyword>
<dbReference type="GO" id="GO:0005886">
    <property type="term" value="C:plasma membrane"/>
    <property type="evidence" value="ECO:0007669"/>
    <property type="project" value="UniProtKB-SubCell"/>
</dbReference>
<sequence length="343" mass="37936">MAINLSPRQRAQYDELSMAEKIAILLVQLGDEITSEIFHHLDIDAITEVSKQIAQLGGMDKTIGAAVLEEFYVIFQSNQYINTGGMDYARDLLIKALGPDAAKAILDKLAKTMQSQKNFAYLAKIRPQQLADFIINEHPQTIALILAHMDASGAAETLGYFSDELRAEVAIRMANLGDISPSVVKRVSAVLESKLESLTSYKVEVGGTRSVAEIFNRLGQKAAKATIAQIEQVDAQLAIEIKEMMFTFEDISKLDNNAIREILKIADKKDLTLALKSAPDDLKQKFMGNMSQRASEQFMEEMQFLGAVKVRDVENAQRKIVEVVQTLAEQGLVQLGEQDDVIA</sequence>
<keyword evidence="8" id="KW-0472">Membrane</keyword>
<dbReference type="Pfam" id="PF14841">
    <property type="entry name" value="FliG_M"/>
    <property type="match status" value="1"/>
</dbReference>
<evidence type="ECO:0000256" key="4">
    <source>
        <dbReference type="ARBA" id="ARBA00021870"/>
    </source>
</evidence>
<feature type="domain" description="Flagellar motor switch protein FliG C-terminal" evidence="10">
    <location>
        <begin position="229"/>
        <end position="335"/>
    </location>
</feature>
<dbReference type="InterPro" id="IPR011002">
    <property type="entry name" value="FliG_a-hlx"/>
</dbReference>
<dbReference type="PANTHER" id="PTHR30534">
    <property type="entry name" value="FLAGELLAR MOTOR SWITCH PROTEIN FLIG"/>
    <property type="match status" value="1"/>
</dbReference>
<evidence type="ECO:0000259" key="11">
    <source>
        <dbReference type="Pfam" id="PF14841"/>
    </source>
</evidence>
<name>A0A4V6YSG2_9HELI</name>
<evidence type="ECO:0000256" key="2">
    <source>
        <dbReference type="ARBA" id="ARBA00004413"/>
    </source>
</evidence>
<keyword evidence="14" id="KW-1185">Reference proteome</keyword>
<dbReference type="GO" id="GO:0003774">
    <property type="term" value="F:cytoskeletal motor activity"/>
    <property type="evidence" value="ECO:0007669"/>
    <property type="project" value="InterPro"/>
</dbReference>
<dbReference type="STRING" id="425400.LS65_04720"/>